<dbReference type="PATRIC" id="fig|1217695.3.peg.411"/>
<evidence type="ECO:0000256" key="7">
    <source>
        <dbReference type="ARBA" id="ARBA00023237"/>
    </source>
</evidence>
<evidence type="ECO:0000259" key="8">
    <source>
        <dbReference type="Pfam" id="PF03895"/>
    </source>
</evidence>
<organism evidence="9 10">
    <name type="scientific">Acinetobacter colistiniresistens</name>
    <dbReference type="NCBI Taxonomy" id="280145"/>
    <lineage>
        <taxon>Bacteria</taxon>
        <taxon>Pseudomonadati</taxon>
        <taxon>Pseudomonadota</taxon>
        <taxon>Gammaproteobacteria</taxon>
        <taxon>Moraxellales</taxon>
        <taxon>Moraxellaceae</taxon>
        <taxon>Acinetobacter</taxon>
    </lineage>
</organism>
<keyword evidence="6" id="KW-0472">Membrane</keyword>
<evidence type="ECO:0000256" key="2">
    <source>
        <dbReference type="ARBA" id="ARBA00004442"/>
    </source>
</evidence>
<dbReference type="EMBL" id="APRZ01000006">
    <property type="protein sequence ID" value="ENX36262.1"/>
    <property type="molecule type" value="Genomic_DNA"/>
</dbReference>
<dbReference type="Gene3D" id="3.30.1300.30">
    <property type="entry name" value="GSPII I/J protein-like"/>
    <property type="match status" value="1"/>
</dbReference>
<comment type="caution">
    <text evidence="9">The sequence shown here is derived from an EMBL/GenBank/DDBJ whole genome shotgun (WGS) entry which is preliminary data.</text>
</comment>
<accession>N9RAU9</accession>
<proteinExistence type="predicted"/>
<dbReference type="Pfam" id="PF03895">
    <property type="entry name" value="YadA_anchor"/>
    <property type="match status" value="1"/>
</dbReference>
<dbReference type="GO" id="GO:0009279">
    <property type="term" value="C:cell outer membrane"/>
    <property type="evidence" value="ECO:0007669"/>
    <property type="project" value="UniProtKB-SubCell"/>
</dbReference>
<keyword evidence="5" id="KW-0732">Signal</keyword>
<sequence length="53" mass="5217">MFGGVGHYEGETAGSLGVVTSFTDRISASGALGFAGGNEFGGRVGVAYLFGGK</sequence>
<evidence type="ECO:0000256" key="3">
    <source>
        <dbReference type="ARBA" id="ARBA00022452"/>
    </source>
</evidence>
<feature type="domain" description="Trimeric autotransporter adhesin YadA-like C-terminal membrane anchor" evidence="8">
    <location>
        <begin position="3"/>
        <end position="50"/>
    </location>
</feature>
<dbReference type="Proteomes" id="UP000013009">
    <property type="component" value="Unassembled WGS sequence"/>
</dbReference>
<evidence type="ECO:0000256" key="5">
    <source>
        <dbReference type="ARBA" id="ARBA00022729"/>
    </source>
</evidence>
<dbReference type="InterPro" id="IPR005594">
    <property type="entry name" value="YadA_C"/>
</dbReference>
<evidence type="ECO:0000313" key="10">
    <source>
        <dbReference type="Proteomes" id="UP000013009"/>
    </source>
</evidence>
<keyword evidence="10" id="KW-1185">Reference proteome</keyword>
<name>N9RAU9_9GAMM</name>
<dbReference type="AlphaFoldDB" id="N9RAU9"/>
<evidence type="ECO:0000256" key="1">
    <source>
        <dbReference type="ARBA" id="ARBA00004241"/>
    </source>
</evidence>
<protein>
    <recommendedName>
        <fullName evidence="8">Trimeric autotransporter adhesin YadA-like C-terminal membrane anchor domain-containing protein</fullName>
    </recommendedName>
</protein>
<comment type="subcellular location">
    <subcellularLocation>
        <location evidence="2">Cell outer membrane</location>
    </subcellularLocation>
    <subcellularLocation>
        <location evidence="1">Cell surface</location>
    </subcellularLocation>
</comment>
<dbReference type="InterPro" id="IPR045584">
    <property type="entry name" value="Pilin-like"/>
</dbReference>
<evidence type="ECO:0000256" key="4">
    <source>
        <dbReference type="ARBA" id="ARBA00022692"/>
    </source>
</evidence>
<dbReference type="HOGENOM" id="CLU_3057524_0_0_6"/>
<keyword evidence="4" id="KW-0812">Transmembrane</keyword>
<gene>
    <name evidence="9" type="ORF">F889_00424</name>
</gene>
<dbReference type="SUPFAM" id="SSF54523">
    <property type="entry name" value="Pili subunits"/>
    <property type="match status" value="1"/>
</dbReference>
<keyword evidence="7" id="KW-0998">Cell outer membrane</keyword>
<evidence type="ECO:0000256" key="6">
    <source>
        <dbReference type="ARBA" id="ARBA00023136"/>
    </source>
</evidence>
<keyword evidence="3" id="KW-1134">Transmembrane beta strand</keyword>
<dbReference type="GO" id="GO:0009986">
    <property type="term" value="C:cell surface"/>
    <property type="evidence" value="ECO:0007669"/>
    <property type="project" value="UniProtKB-SubCell"/>
</dbReference>
<evidence type="ECO:0000313" key="9">
    <source>
        <dbReference type="EMBL" id="ENX36262.1"/>
    </source>
</evidence>
<reference evidence="9 10" key="1">
    <citation type="submission" date="2013-02" db="EMBL/GenBank/DDBJ databases">
        <title>The Genome Sequence of Acinetobacter sp. NIPH 1859.</title>
        <authorList>
            <consortium name="The Broad Institute Genome Sequencing Platform"/>
            <consortium name="The Broad Institute Genome Sequencing Center for Infectious Disease"/>
            <person name="Cerqueira G."/>
            <person name="Feldgarden M."/>
            <person name="Courvalin P."/>
            <person name="Perichon B."/>
            <person name="Grillot-Courvalin C."/>
            <person name="Clermont D."/>
            <person name="Rocha E."/>
            <person name="Yoon E.-J."/>
            <person name="Nemec A."/>
            <person name="Walker B."/>
            <person name="Young S.K."/>
            <person name="Zeng Q."/>
            <person name="Gargeya S."/>
            <person name="Fitzgerald M."/>
            <person name="Haas B."/>
            <person name="Abouelleil A."/>
            <person name="Alvarado L."/>
            <person name="Arachchi H.M."/>
            <person name="Berlin A.M."/>
            <person name="Chapman S.B."/>
            <person name="Dewar J."/>
            <person name="Goldberg J."/>
            <person name="Griggs A."/>
            <person name="Gujja S."/>
            <person name="Hansen M."/>
            <person name="Howarth C."/>
            <person name="Imamovic A."/>
            <person name="Larimer J."/>
            <person name="McCowan C."/>
            <person name="Murphy C."/>
            <person name="Neiman D."/>
            <person name="Pearson M."/>
            <person name="Priest M."/>
            <person name="Roberts A."/>
            <person name="Saif S."/>
            <person name="Shea T."/>
            <person name="Sisk P."/>
            <person name="Sykes S."/>
            <person name="Wortman J."/>
            <person name="Nusbaum C."/>
            <person name="Birren B."/>
        </authorList>
    </citation>
    <scope>NUCLEOTIDE SEQUENCE [LARGE SCALE GENOMIC DNA]</scope>
    <source>
        <strain evidence="9 10">NIPH 1859</strain>
    </source>
</reference>